<keyword evidence="3" id="KW-1185">Reference proteome</keyword>
<dbReference type="AlphaFoldDB" id="A0A919KBB1"/>
<name>A0A919KBB1_9ACTN</name>
<comment type="caution">
    <text evidence="2">The sequence shown here is derived from an EMBL/GenBank/DDBJ whole genome shotgun (WGS) entry which is preliminary data.</text>
</comment>
<evidence type="ECO:0000256" key="1">
    <source>
        <dbReference type="SAM" id="MobiDB-lite"/>
    </source>
</evidence>
<organism evidence="2 3">
    <name type="scientific">Paractinoplanes rishiriensis</name>
    <dbReference type="NCBI Taxonomy" id="1050105"/>
    <lineage>
        <taxon>Bacteria</taxon>
        <taxon>Bacillati</taxon>
        <taxon>Actinomycetota</taxon>
        <taxon>Actinomycetes</taxon>
        <taxon>Micromonosporales</taxon>
        <taxon>Micromonosporaceae</taxon>
        <taxon>Paractinoplanes</taxon>
    </lineage>
</organism>
<protein>
    <submittedName>
        <fullName evidence="2">Uncharacterized protein</fullName>
    </submittedName>
</protein>
<accession>A0A919KBB1</accession>
<feature type="region of interest" description="Disordered" evidence="1">
    <location>
        <begin position="38"/>
        <end position="72"/>
    </location>
</feature>
<reference evidence="2" key="1">
    <citation type="submission" date="2021-01" db="EMBL/GenBank/DDBJ databases">
        <title>Whole genome shotgun sequence of Actinoplanes rishiriensis NBRC 108556.</title>
        <authorList>
            <person name="Komaki H."/>
            <person name="Tamura T."/>
        </authorList>
    </citation>
    <scope>NUCLEOTIDE SEQUENCE</scope>
    <source>
        <strain evidence="2">NBRC 108556</strain>
    </source>
</reference>
<gene>
    <name evidence="2" type="ORF">Ari01nite_98050</name>
</gene>
<evidence type="ECO:0000313" key="3">
    <source>
        <dbReference type="Proteomes" id="UP000636960"/>
    </source>
</evidence>
<sequence length="101" mass="10891">MTATGLIPENERLTGFVAVAIRFPDDPTAHRIERLYHRPDGTDMGAPTKFDGSTPFRDEIRPACSPDSDPGGRLYELSVPTALARGAVACPRTECFGGEPC</sequence>
<dbReference type="EMBL" id="BOMV01000131">
    <property type="protein sequence ID" value="GIF02341.1"/>
    <property type="molecule type" value="Genomic_DNA"/>
</dbReference>
<evidence type="ECO:0000313" key="2">
    <source>
        <dbReference type="EMBL" id="GIF02341.1"/>
    </source>
</evidence>
<dbReference type="Proteomes" id="UP000636960">
    <property type="component" value="Unassembled WGS sequence"/>
</dbReference>
<proteinExistence type="predicted"/>
<dbReference type="RefSeq" id="WP_203791499.1">
    <property type="nucleotide sequence ID" value="NZ_BOMV01000131.1"/>
</dbReference>